<keyword evidence="5" id="KW-0046">Antibiotic resistance</keyword>
<evidence type="ECO:0000256" key="6">
    <source>
        <dbReference type="RuleBase" id="RU361157"/>
    </source>
</evidence>
<keyword evidence="6" id="KW-0813">Transport</keyword>
<dbReference type="InterPro" id="IPR013525">
    <property type="entry name" value="ABC2_TM"/>
</dbReference>
<dbReference type="PANTHER" id="PTHR43027">
    <property type="entry name" value="DOXORUBICIN RESISTANCE ABC TRANSPORTER PERMEASE PROTEIN DRRC-RELATED"/>
    <property type="match status" value="1"/>
</dbReference>
<evidence type="ECO:0000256" key="3">
    <source>
        <dbReference type="ARBA" id="ARBA00022989"/>
    </source>
</evidence>
<keyword evidence="3 6" id="KW-1133">Transmembrane helix</keyword>
<dbReference type="Proteomes" id="UP001589793">
    <property type="component" value="Unassembled WGS sequence"/>
</dbReference>
<evidence type="ECO:0000256" key="4">
    <source>
        <dbReference type="ARBA" id="ARBA00023136"/>
    </source>
</evidence>
<gene>
    <name evidence="8" type="ORF">ACFFF6_15210</name>
</gene>
<dbReference type="PANTHER" id="PTHR43027:SF2">
    <property type="entry name" value="TRANSPORT PERMEASE PROTEIN"/>
    <property type="match status" value="1"/>
</dbReference>
<comment type="subcellular location">
    <subcellularLocation>
        <location evidence="6">Cell membrane</location>
        <topology evidence="6">Multi-pass membrane protein</topology>
    </subcellularLocation>
    <subcellularLocation>
        <location evidence="1">Membrane</location>
        <topology evidence="1">Multi-pass membrane protein</topology>
    </subcellularLocation>
</comment>
<comment type="similarity">
    <text evidence="6">Belongs to the ABC-2 integral membrane protein family.</text>
</comment>
<evidence type="ECO:0000256" key="2">
    <source>
        <dbReference type="ARBA" id="ARBA00022692"/>
    </source>
</evidence>
<evidence type="ECO:0000313" key="9">
    <source>
        <dbReference type="Proteomes" id="UP001589793"/>
    </source>
</evidence>
<dbReference type="RefSeq" id="WP_376982235.1">
    <property type="nucleotide sequence ID" value="NZ_JBHLSV010000022.1"/>
</dbReference>
<accession>A0ABV6RG20</accession>
<evidence type="ECO:0000259" key="7">
    <source>
        <dbReference type="PROSITE" id="PS51012"/>
    </source>
</evidence>
<dbReference type="InterPro" id="IPR052902">
    <property type="entry name" value="ABC-2_transporter"/>
</dbReference>
<feature type="transmembrane region" description="Helical" evidence="6">
    <location>
        <begin position="252"/>
        <end position="274"/>
    </location>
</feature>
<keyword evidence="6" id="KW-1003">Cell membrane</keyword>
<dbReference type="Pfam" id="PF01061">
    <property type="entry name" value="ABC2_membrane"/>
    <property type="match status" value="1"/>
</dbReference>
<feature type="transmembrane region" description="Helical" evidence="6">
    <location>
        <begin position="162"/>
        <end position="182"/>
    </location>
</feature>
<dbReference type="PIRSF" id="PIRSF006648">
    <property type="entry name" value="DrrB"/>
    <property type="match status" value="1"/>
</dbReference>
<evidence type="ECO:0000256" key="1">
    <source>
        <dbReference type="ARBA" id="ARBA00004141"/>
    </source>
</evidence>
<sequence length="280" mass="29459">MSSPTAEPGPVFSPGHDLGVAIARIGWEVRSYVRQTSVMIFTFLFPIALLLLFSVAFSGMGEIGPPGSGLTMADLYLPGMLAAGVILSGVQNLAIDIATEKGEGGLRRLAATPLRPWQYIVGKLGQALLTGTVQAALLIAVAALVLRIPLPEEPGRWLTAGWVYLLSLTVCALLGIAFAGVLKDGRVASAAVIPVLLGLQFVSGIYLPGYLLPGWLSTAVGVLPFRWIGQGFRAAFLPEGLGVMEPGGAFDLGTVALVLGIWAVLGAVLARLTFRWIRRT</sequence>
<reference evidence="8 9" key="1">
    <citation type="submission" date="2024-09" db="EMBL/GenBank/DDBJ databases">
        <authorList>
            <person name="Sun Q."/>
            <person name="Mori K."/>
        </authorList>
    </citation>
    <scope>NUCLEOTIDE SEQUENCE [LARGE SCALE GENOMIC DNA]</scope>
    <source>
        <strain evidence="8 9">CICC 10874</strain>
    </source>
</reference>
<feature type="transmembrane region" description="Helical" evidence="6">
    <location>
        <begin position="187"/>
        <end position="207"/>
    </location>
</feature>
<feature type="transmembrane region" description="Helical" evidence="6">
    <location>
        <begin position="77"/>
        <end position="98"/>
    </location>
</feature>
<feature type="transmembrane region" description="Helical" evidence="6">
    <location>
        <begin position="38"/>
        <end position="57"/>
    </location>
</feature>
<keyword evidence="2 6" id="KW-0812">Transmembrane</keyword>
<keyword evidence="9" id="KW-1185">Reference proteome</keyword>
<dbReference type="InterPro" id="IPR047817">
    <property type="entry name" value="ABC2_TM_bact-type"/>
</dbReference>
<organism evidence="8 9">
    <name type="scientific">Brachybacterium hainanense</name>
    <dbReference type="NCBI Taxonomy" id="1541174"/>
    <lineage>
        <taxon>Bacteria</taxon>
        <taxon>Bacillati</taxon>
        <taxon>Actinomycetota</taxon>
        <taxon>Actinomycetes</taxon>
        <taxon>Micrococcales</taxon>
        <taxon>Dermabacteraceae</taxon>
        <taxon>Brachybacterium</taxon>
    </lineage>
</organism>
<protein>
    <recommendedName>
        <fullName evidence="6">Transport permease protein</fullName>
    </recommendedName>
</protein>
<keyword evidence="4 6" id="KW-0472">Membrane</keyword>
<dbReference type="PROSITE" id="PS51012">
    <property type="entry name" value="ABC_TM2"/>
    <property type="match status" value="1"/>
</dbReference>
<comment type="caution">
    <text evidence="8">The sequence shown here is derived from an EMBL/GenBank/DDBJ whole genome shotgun (WGS) entry which is preliminary data.</text>
</comment>
<evidence type="ECO:0000313" key="8">
    <source>
        <dbReference type="EMBL" id="MFC0675312.1"/>
    </source>
</evidence>
<name>A0ABV6RG20_9MICO</name>
<dbReference type="InterPro" id="IPR000412">
    <property type="entry name" value="ABC_2_transport"/>
</dbReference>
<dbReference type="EMBL" id="JBHLSV010000022">
    <property type="protein sequence ID" value="MFC0675312.1"/>
    <property type="molecule type" value="Genomic_DNA"/>
</dbReference>
<proteinExistence type="inferred from homology"/>
<feature type="domain" description="ABC transmembrane type-2" evidence="7">
    <location>
        <begin position="37"/>
        <end position="280"/>
    </location>
</feature>
<evidence type="ECO:0000256" key="5">
    <source>
        <dbReference type="ARBA" id="ARBA00023251"/>
    </source>
</evidence>
<feature type="transmembrane region" description="Helical" evidence="6">
    <location>
        <begin position="127"/>
        <end position="150"/>
    </location>
</feature>